<protein>
    <submittedName>
        <fullName evidence="2">Uncharacterized protein</fullName>
    </submittedName>
</protein>
<evidence type="ECO:0000256" key="1">
    <source>
        <dbReference type="SAM" id="SignalP"/>
    </source>
</evidence>
<gene>
    <name evidence="2" type="ORF">MSYG_3903</name>
</gene>
<evidence type="ECO:0000313" key="2">
    <source>
        <dbReference type="EMBL" id="SHO79553.1"/>
    </source>
</evidence>
<sequence length="212" mass="22759">MARFFVLATLASLAAIATAAPASVSCQASGSPVVALAYKASQITHGYQIIPSHKGEPGKHKTEQGHRIMSFFLRTTSNAAVDKYWETDKEYQFVPYHCTAASDNAVLSGGWTEFRHATNENVCLSLNGSPSLEPAAKSMTDNNLLTLKPCSTDVSSNVLLHQAFTVPIGKTAQKNADNLLTRGGIAMGNHVTYLTTDTSGSRDVYDFVMKAI</sequence>
<dbReference type="VEuPathDB" id="FungiDB:MSYG_3903"/>
<dbReference type="PROSITE" id="PS51257">
    <property type="entry name" value="PROKAR_LIPOPROTEIN"/>
    <property type="match status" value="1"/>
</dbReference>
<name>A0A1M8AB29_MALS4</name>
<organism evidence="2 3">
    <name type="scientific">Malassezia sympodialis (strain ATCC 42132)</name>
    <name type="common">Atopic eczema-associated yeast</name>
    <dbReference type="NCBI Taxonomy" id="1230383"/>
    <lineage>
        <taxon>Eukaryota</taxon>
        <taxon>Fungi</taxon>
        <taxon>Dikarya</taxon>
        <taxon>Basidiomycota</taxon>
        <taxon>Ustilaginomycotina</taxon>
        <taxon>Malasseziomycetes</taxon>
        <taxon>Malasseziales</taxon>
        <taxon>Malasseziaceae</taxon>
        <taxon>Malassezia</taxon>
    </lineage>
</organism>
<keyword evidence="1" id="KW-0732">Signal</keyword>
<evidence type="ECO:0000313" key="3">
    <source>
        <dbReference type="Proteomes" id="UP000186303"/>
    </source>
</evidence>
<dbReference type="OrthoDB" id="3350447at2759"/>
<reference evidence="3" key="1">
    <citation type="journal article" date="2017" name="Nucleic Acids Res.">
        <title>Proteogenomics produces comprehensive and highly accurate protein-coding gene annotation in a complete genome assembly of Malassezia sympodialis.</title>
        <authorList>
            <person name="Zhu Y."/>
            <person name="Engstroem P.G."/>
            <person name="Tellgren-Roth C."/>
            <person name="Baudo C.D."/>
            <person name="Kennell J.C."/>
            <person name="Sun S."/>
            <person name="Billmyre R.B."/>
            <person name="Schroeder M.S."/>
            <person name="Andersson A."/>
            <person name="Holm T."/>
            <person name="Sigurgeirsson B."/>
            <person name="Wu G."/>
            <person name="Sankaranarayanan S.R."/>
            <person name="Siddharthan R."/>
            <person name="Sanyal K."/>
            <person name="Lundeberg J."/>
            <person name="Nystedt B."/>
            <person name="Boekhout T."/>
            <person name="Dawson T.L. Jr."/>
            <person name="Heitman J."/>
            <person name="Scheynius A."/>
            <person name="Lehtioe J."/>
        </authorList>
    </citation>
    <scope>NUCLEOTIDE SEQUENCE [LARGE SCALE GENOMIC DNA]</scope>
    <source>
        <strain evidence="3">ATCC 42132</strain>
    </source>
</reference>
<feature type="chain" id="PRO_5012907200" evidence="1">
    <location>
        <begin position="20"/>
        <end position="212"/>
    </location>
</feature>
<dbReference type="EMBL" id="LT671826">
    <property type="protein sequence ID" value="SHO79553.1"/>
    <property type="molecule type" value="Genomic_DNA"/>
</dbReference>
<proteinExistence type="predicted"/>
<accession>A0A1M8AB29</accession>
<feature type="signal peptide" evidence="1">
    <location>
        <begin position="1"/>
        <end position="19"/>
    </location>
</feature>
<keyword evidence="3" id="KW-1185">Reference proteome</keyword>
<dbReference type="Proteomes" id="UP000186303">
    <property type="component" value="Chromosome 6"/>
</dbReference>
<dbReference type="AlphaFoldDB" id="A0A1M8AB29"/>